<sequence>MNAAGIEPTISRSQWELEELILYRRRAPYRWAMRLSNNEDEILSSALSLEFERQTLGVNGVLDSPRNTRRTFDQHSSKRDATVLMGSTKIQNRAVNHLVTLMRDPPNSQAMNPLTLSKRPPVCRRRVEVKHLLTLSPILREVNIQLADHQLPE</sequence>
<accession>A0ACC0DZJ7</accession>
<dbReference type="EMBL" id="CM045877">
    <property type="protein sequence ID" value="KAI7941170.1"/>
    <property type="molecule type" value="Genomic_DNA"/>
</dbReference>
<keyword evidence="2" id="KW-1185">Reference proteome</keyword>
<gene>
    <name evidence="1" type="ORF">MJO28_013455</name>
</gene>
<protein>
    <submittedName>
        <fullName evidence="1">Uncharacterized protein</fullName>
    </submittedName>
</protein>
<evidence type="ECO:0000313" key="2">
    <source>
        <dbReference type="Proteomes" id="UP001060170"/>
    </source>
</evidence>
<reference evidence="2" key="1">
    <citation type="journal article" date="2018" name="BMC Genomics">
        <title>Genomic insights into host adaptation between the wheat stripe rust pathogen (Puccinia striiformis f. sp. tritici) and the barley stripe rust pathogen (Puccinia striiformis f. sp. hordei).</title>
        <authorList>
            <person name="Xia C."/>
            <person name="Wang M."/>
            <person name="Yin C."/>
            <person name="Cornejo O.E."/>
            <person name="Hulbert S.H."/>
            <person name="Chen X."/>
        </authorList>
    </citation>
    <scope>NUCLEOTIDE SEQUENCE [LARGE SCALE GENOMIC DNA]</scope>
    <source>
        <strain evidence="2">93-210</strain>
    </source>
</reference>
<name>A0ACC0DZJ7_9BASI</name>
<proteinExistence type="predicted"/>
<dbReference type="Proteomes" id="UP001060170">
    <property type="component" value="Chromosome 13"/>
</dbReference>
<reference evidence="1 2" key="3">
    <citation type="journal article" date="2022" name="Microbiol. Spectr.">
        <title>Folding features and dynamics of 3D genome architecture in plant fungal pathogens.</title>
        <authorList>
            <person name="Xia C."/>
        </authorList>
    </citation>
    <scope>NUCLEOTIDE SEQUENCE [LARGE SCALE GENOMIC DNA]</scope>
    <source>
        <strain evidence="1 2">93-210</strain>
    </source>
</reference>
<comment type="caution">
    <text evidence="1">The sequence shown here is derived from an EMBL/GenBank/DDBJ whole genome shotgun (WGS) entry which is preliminary data.</text>
</comment>
<organism evidence="1 2">
    <name type="scientific">Puccinia striiformis f. sp. tritici</name>
    <dbReference type="NCBI Taxonomy" id="168172"/>
    <lineage>
        <taxon>Eukaryota</taxon>
        <taxon>Fungi</taxon>
        <taxon>Dikarya</taxon>
        <taxon>Basidiomycota</taxon>
        <taxon>Pucciniomycotina</taxon>
        <taxon>Pucciniomycetes</taxon>
        <taxon>Pucciniales</taxon>
        <taxon>Pucciniaceae</taxon>
        <taxon>Puccinia</taxon>
    </lineage>
</organism>
<reference evidence="2" key="2">
    <citation type="journal article" date="2018" name="Mol. Plant Microbe Interact.">
        <title>Genome sequence resources for the wheat stripe rust pathogen (Puccinia striiformis f. sp. tritici) and the barley stripe rust pathogen (Puccinia striiformis f. sp. hordei).</title>
        <authorList>
            <person name="Xia C."/>
            <person name="Wang M."/>
            <person name="Yin C."/>
            <person name="Cornejo O.E."/>
            <person name="Hulbert S.H."/>
            <person name="Chen X."/>
        </authorList>
    </citation>
    <scope>NUCLEOTIDE SEQUENCE [LARGE SCALE GENOMIC DNA]</scope>
    <source>
        <strain evidence="2">93-210</strain>
    </source>
</reference>
<evidence type="ECO:0000313" key="1">
    <source>
        <dbReference type="EMBL" id="KAI7941170.1"/>
    </source>
</evidence>